<evidence type="ECO:0000313" key="16">
    <source>
        <dbReference type="EMBL" id="RFO96279.1"/>
    </source>
</evidence>
<keyword evidence="6 13" id="KW-0808">Transferase</keyword>
<feature type="binding site" evidence="14">
    <location>
        <position position="167"/>
    </location>
    <ligand>
        <name>ATP</name>
        <dbReference type="ChEBI" id="CHEBI:30616"/>
    </ligand>
</feature>
<dbReference type="Gene3D" id="3.40.50.11030">
    <property type="entry name" value="Threonylcarbamoyl-AMP synthase, C-terminal domain"/>
    <property type="match status" value="1"/>
</dbReference>
<dbReference type="InterPro" id="IPR010923">
    <property type="entry name" value="T(6)A37_SUA5"/>
</dbReference>
<dbReference type="SUPFAM" id="SSF55821">
    <property type="entry name" value="YrdC/RibB"/>
    <property type="match status" value="1"/>
</dbReference>
<evidence type="ECO:0000256" key="2">
    <source>
        <dbReference type="ARBA" id="ARBA00007663"/>
    </source>
</evidence>
<dbReference type="AlphaFoldDB" id="A0A3E1RA91"/>
<evidence type="ECO:0000259" key="15">
    <source>
        <dbReference type="PROSITE" id="PS51163"/>
    </source>
</evidence>
<dbReference type="NCBIfam" id="TIGR00057">
    <property type="entry name" value="L-threonylcarbamoyladenylate synthase"/>
    <property type="match status" value="1"/>
</dbReference>
<dbReference type="GO" id="GO:0061710">
    <property type="term" value="F:L-threonylcarbamoyladenylate synthase"/>
    <property type="evidence" value="ECO:0007669"/>
    <property type="project" value="UniProtKB-EC"/>
</dbReference>
<dbReference type="GO" id="GO:0000049">
    <property type="term" value="F:tRNA binding"/>
    <property type="evidence" value="ECO:0007669"/>
    <property type="project" value="TreeGrafter"/>
</dbReference>
<evidence type="ECO:0000256" key="12">
    <source>
        <dbReference type="ARBA" id="ARBA00048366"/>
    </source>
</evidence>
<comment type="function">
    <text evidence="13">Required for the formation of a threonylcarbamoyl group on adenosine at position 37 (t(6)A37) in tRNAs that read codons beginning with adenine.</text>
</comment>
<comment type="caution">
    <text evidence="16">The sequence shown here is derived from an EMBL/GenBank/DDBJ whole genome shotgun (WGS) entry which is preliminary data.</text>
</comment>
<protein>
    <recommendedName>
        <fullName evidence="4 13">Threonylcarbamoyl-AMP synthase</fullName>
        <shortName evidence="13">TC-AMP synthase</shortName>
        <ecNumber evidence="3 13">2.7.7.87</ecNumber>
    </recommendedName>
    <alternativeName>
        <fullName evidence="11 13">L-threonylcarbamoyladenylate synthase</fullName>
    </alternativeName>
</protein>
<evidence type="ECO:0000256" key="4">
    <source>
        <dbReference type="ARBA" id="ARBA00015492"/>
    </source>
</evidence>
<dbReference type="GO" id="GO:0003725">
    <property type="term" value="F:double-stranded RNA binding"/>
    <property type="evidence" value="ECO:0007669"/>
    <property type="project" value="UniProtKB-UniRule"/>
</dbReference>
<accession>A0A3E1RA91</accession>
<dbReference type="OrthoDB" id="9814580at2"/>
<reference evidence="16 17" key="1">
    <citation type="submission" date="2018-05" db="EMBL/GenBank/DDBJ databases">
        <title>Rhodoferax soyangensis sp.nov., isolated from an oligotrophic freshwater lake.</title>
        <authorList>
            <person name="Park M."/>
        </authorList>
    </citation>
    <scope>NUCLEOTIDE SEQUENCE [LARGE SCALE GENOMIC DNA]</scope>
    <source>
        <strain evidence="16 17">IMCC26218</strain>
    </source>
</reference>
<sequence length="357" mass="37305">MIVSAYVFSDGVELAPDAIAATAQALRAGQLVGLPTETVYGLAADADNATAVASIFEAKGRPSDHPLIVHVAAFDGGMSGVAHYAGRVPAFAQQLMSAFWPGPLTLILPRRDGVGAAAAGGQNSIGLRCPAHPVAQAVLAALRQPTAGEPVVWGVAAPSANRFGRVSPTTAQHVHSEFADRPDLLVLDGGPCEVGIESTIIDCTRGAPVLLRPGAITSEQVAAACGRSLVTPEELDAQGQAAPRASGTLESHYAPNARVRLMDAKALQQALDMLGTDVDKSPQPGKSIAVYSRAPLKTSARQIELRRMPTDPAVAAHELFSVLRELDALRVKLIWVETPPDTPAWDGVRDRLQRAAA</sequence>
<dbReference type="PANTHER" id="PTHR17490:SF16">
    <property type="entry name" value="THREONYLCARBAMOYL-AMP SYNTHASE"/>
    <property type="match status" value="1"/>
</dbReference>
<evidence type="ECO:0000256" key="8">
    <source>
        <dbReference type="ARBA" id="ARBA00022695"/>
    </source>
</evidence>
<dbReference type="InterPro" id="IPR050156">
    <property type="entry name" value="TC-AMP_synthase_SUA5"/>
</dbReference>
<dbReference type="EC" id="2.7.7.87" evidence="3 13"/>
<dbReference type="PANTHER" id="PTHR17490">
    <property type="entry name" value="SUA5"/>
    <property type="match status" value="1"/>
</dbReference>
<evidence type="ECO:0000313" key="17">
    <source>
        <dbReference type="Proteomes" id="UP000260665"/>
    </source>
</evidence>
<dbReference type="InterPro" id="IPR005145">
    <property type="entry name" value="Sua5_C"/>
</dbReference>
<organism evidence="16 17">
    <name type="scientific">Rhodoferax lacus</name>
    <dbReference type="NCBI Taxonomy" id="2184758"/>
    <lineage>
        <taxon>Bacteria</taxon>
        <taxon>Pseudomonadati</taxon>
        <taxon>Pseudomonadota</taxon>
        <taxon>Betaproteobacteria</taxon>
        <taxon>Burkholderiales</taxon>
        <taxon>Comamonadaceae</taxon>
        <taxon>Rhodoferax</taxon>
    </lineage>
</organism>
<comment type="similarity">
    <text evidence="2 13">Belongs to the SUA5 family.</text>
</comment>
<keyword evidence="7 13" id="KW-0819">tRNA processing</keyword>
<gene>
    <name evidence="16" type="ORF">DIC66_13265</name>
</gene>
<evidence type="ECO:0000256" key="11">
    <source>
        <dbReference type="ARBA" id="ARBA00029774"/>
    </source>
</evidence>
<feature type="binding site" evidence="14">
    <location>
        <position position="70"/>
    </location>
    <ligand>
        <name>L-threonine</name>
        <dbReference type="ChEBI" id="CHEBI:57926"/>
    </ligand>
</feature>
<keyword evidence="9 13" id="KW-0547">Nucleotide-binding</keyword>
<dbReference type="Proteomes" id="UP000260665">
    <property type="component" value="Unassembled WGS sequence"/>
</dbReference>
<dbReference type="InterPro" id="IPR017945">
    <property type="entry name" value="DHBP_synth_RibB-like_a/b_dom"/>
</dbReference>
<feature type="binding site" evidence="14">
    <location>
        <position position="128"/>
    </location>
    <ligand>
        <name>L-threonine</name>
        <dbReference type="ChEBI" id="CHEBI:57926"/>
    </ligand>
</feature>
<evidence type="ECO:0000256" key="3">
    <source>
        <dbReference type="ARBA" id="ARBA00012584"/>
    </source>
</evidence>
<feature type="binding site" evidence="14">
    <location>
        <position position="38"/>
    </location>
    <ligand>
        <name>L-threonine</name>
        <dbReference type="ChEBI" id="CHEBI:57926"/>
    </ligand>
</feature>
<name>A0A3E1RA91_9BURK</name>
<dbReference type="Pfam" id="PF03481">
    <property type="entry name" value="Sua5_C"/>
    <property type="match status" value="1"/>
</dbReference>
<dbReference type="GO" id="GO:0006450">
    <property type="term" value="P:regulation of translational fidelity"/>
    <property type="evidence" value="ECO:0007669"/>
    <property type="project" value="TreeGrafter"/>
</dbReference>
<comment type="catalytic activity">
    <reaction evidence="12 13">
        <text>L-threonine + hydrogencarbonate + ATP = L-threonylcarbamoyladenylate + diphosphate + H2O</text>
        <dbReference type="Rhea" id="RHEA:36407"/>
        <dbReference type="ChEBI" id="CHEBI:15377"/>
        <dbReference type="ChEBI" id="CHEBI:17544"/>
        <dbReference type="ChEBI" id="CHEBI:30616"/>
        <dbReference type="ChEBI" id="CHEBI:33019"/>
        <dbReference type="ChEBI" id="CHEBI:57926"/>
        <dbReference type="ChEBI" id="CHEBI:73682"/>
        <dbReference type="EC" id="2.7.7.87"/>
    </reaction>
</comment>
<dbReference type="PIRSF" id="PIRSF004930">
    <property type="entry name" value="Tln_factor_SUA5"/>
    <property type="match status" value="1"/>
</dbReference>
<evidence type="ECO:0000256" key="5">
    <source>
        <dbReference type="ARBA" id="ARBA00022490"/>
    </source>
</evidence>
<dbReference type="EMBL" id="QFZK01000008">
    <property type="protein sequence ID" value="RFO96279.1"/>
    <property type="molecule type" value="Genomic_DNA"/>
</dbReference>
<evidence type="ECO:0000256" key="9">
    <source>
        <dbReference type="ARBA" id="ARBA00022741"/>
    </source>
</evidence>
<evidence type="ECO:0000256" key="14">
    <source>
        <dbReference type="PIRSR" id="PIRSR004930-1"/>
    </source>
</evidence>
<evidence type="ECO:0000256" key="7">
    <source>
        <dbReference type="ARBA" id="ARBA00022694"/>
    </source>
</evidence>
<proteinExistence type="inferred from homology"/>
<evidence type="ECO:0000256" key="10">
    <source>
        <dbReference type="ARBA" id="ARBA00022840"/>
    </source>
</evidence>
<dbReference type="Gene3D" id="3.90.870.10">
    <property type="entry name" value="DHBP synthase"/>
    <property type="match status" value="1"/>
</dbReference>
<dbReference type="GO" id="GO:0005524">
    <property type="term" value="F:ATP binding"/>
    <property type="evidence" value="ECO:0007669"/>
    <property type="project" value="UniProtKB-UniRule"/>
</dbReference>
<feature type="binding site" evidence="14">
    <location>
        <position position="198"/>
    </location>
    <ligand>
        <name>L-threonine</name>
        <dbReference type="ChEBI" id="CHEBI:57926"/>
    </ligand>
</feature>
<keyword evidence="10 13" id="KW-0067">ATP-binding</keyword>
<keyword evidence="5 13" id="KW-0963">Cytoplasm</keyword>
<dbReference type="PROSITE" id="PS51163">
    <property type="entry name" value="YRDC"/>
    <property type="match status" value="1"/>
</dbReference>
<keyword evidence="8 13" id="KW-0548">Nucleotidyltransferase</keyword>
<feature type="binding site" evidence="14">
    <location>
        <position position="61"/>
    </location>
    <ligand>
        <name>ATP</name>
        <dbReference type="ChEBI" id="CHEBI:30616"/>
    </ligand>
</feature>
<feature type="binding site" evidence="14">
    <location>
        <position position="157"/>
    </location>
    <ligand>
        <name>L-threonine</name>
        <dbReference type="ChEBI" id="CHEBI:57926"/>
    </ligand>
</feature>
<dbReference type="GO" id="GO:0005737">
    <property type="term" value="C:cytoplasm"/>
    <property type="evidence" value="ECO:0007669"/>
    <property type="project" value="UniProtKB-SubCell"/>
</dbReference>
<dbReference type="InterPro" id="IPR006070">
    <property type="entry name" value="Sua5-like_dom"/>
</dbReference>
<dbReference type="InterPro" id="IPR038385">
    <property type="entry name" value="Sua5/YwlC_C"/>
</dbReference>
<feature type="binding site" evidence="14">
    <location>
        <position position="212"/>
    </location>
    <ligand>
        <name>ATP</name>
        <dbReference type="ChEBI" id="CHEBI:30616"/>
    </ligand>
</feature>
<comment type="subcellular location">
    <subcellularLocation>
        <location evidence="1 13">Cytoplasm</location>
    </subcellularLocation>
</comment>
<feature type="binding site" evidence="14">
    <location>
        <position position="159"/>
    </location>
    <ligand>
        <name>ATP</name>
        <dbReference type="ChEBI" id="CHEBI:30616"/>
    </ligand>
</feature>
<feature type="binding site" evidence="14">
    <location>
        <position position="253"/>
    </location>
    <ligand>
        <name>ATP</name>
        <dbReference type="ChEBI" id="CHEBI:30616"/>
    </ligand>
</feature>
<keyword evidence="17" id="KW-1185">Reference proteome</keyword>
<evidence type="ECO:0000256" key="6">
    <source>
        <dbReference type="ARBA" id="ARBA00022679"/>
    </source>
</evidence>
<dbReference type="Pfam" id="PF01300">
    <property type="entry name" value="Sua5_yciO_yrdC"/>
    <property type="match status" value="1"/>
</dbReference>
<evidence type="ECO:0000256" key="1">
    <source>
        <dbReference type="ARBA" id="ARBA00004496"/>
    </source>
</evidence>
<evidence type="ECO:0000256" key="13">
    <source>
        <dbReference type="PIRNR" id="PIRNR004930"/>
    </source>
</evidence>
<feature type="domain" description="YrdC-like" evidence="15">
    <location>
        <begin position="16"/>
        <end position="216"/>
    </location>
</feature>
<dbReference type="GO" id="GO:0008033">
    <property type="term" value="P:tRNA processing"/>
    <property type="evidence" value="ECO:0007669"/>
    <property type="project" value="UniProtKB-KW"/>
</dbReference>